<evidence type="ECO:0000256" key="1">
    <source>
        <dbReference type="SAM" id="MobiDB-lite"/>
    </source>
</evidence>
<reference evidence="5 6" key="1">
    <citation type="submission" date="2018-07" db="EMBL/GenBank/DDBJ databases">
        <title>Halioglobus sp. genome submission.</title>
        <authorList>
            <person name="Ye M.-Q."/>
            <person name="Du Z.-J."/>
        </authorList>
    </citation>
    <scope>NUCLEOTIDE SEQUENCE [LARGE SCALE GENOMIC DNA]</scope>
    <source>
        <strain evidence="5 6">U0301</strain>
    </source>
</reference>
<organism evidence="5 6">
    <name type="scientific">Seongchinamella sediminis</name>
    <dbReference type="NCBI Taxonomy" id="2283635"/>
    <lineage>
        <taxon>Bacteria</taxon>
        <taxon>Pseudomonadati</taxon>
        <taxon>Pseudomonadota</taxon>
        <taxon>Gammaproteobacteria</taxon>
        <taxon>Cellvibrionales</taxon>
        <taxon>Halieaceae</taxon>
        <taxon>Seongchinamella</taxon>
    </lineage>
</organism>
<dbReference type="CDD" id="cd00198">
    <property type="entry name" value="vWFA"/>
    <property type="match status" value="1"/>
</dbReference>
<dbReference type="SUPFAM" id="SSF53300">
    <property type="entry name" value="vWA-like"/>
    <property type="match status" value="1"/>
</dbReference>
<keyword evidence="6" id="KW-1185">Reference proteome</keyword>
<dbReference type="InterPro" id="IPR036465">
    <property type="entry name" value="vWFA_dom_sf"/>
</dbReference>
<feature type="signal peptide" evidence="3">
    <location>
        <begin position="1"/>
        <end position="24"/>
    </location>
</feature>
<dbReference type="EMBL" id="QRAN01000004">
    <property type="protein sequence ID" value="RLQ22925.1"/>
    <property type="molecule type" value="Genomic_DNA"/>
</dbReference>
<dbReference type="Proteomes" id="UP000265509">
    <property type="component" value="Unassembled WGS sequence"/>
</dbReference>
<evidence type="ECO:0000256" key="3">
    <source>
        <dbReference type="SAM" id="SignalP"/>
    </source>
</evidence>
<keyword evidence="3" id="KW-0732">Signal</keyword>
<gene>
    <name evidence="5" type="ORF">DWB85_05650</name>
</gene>
<dbReference type="SMART" id="SM00327">
    <property type="entry name" value="VWA"/>
    <property type="match status" value="1"/>
</dbReference>
<comment type="caution">
    <text evidence="5">The sequence shown here is derived from an EMBL/GenBank/DDBJ whole genome shotgun (WGS) entry which is preliminary data.</text>
</comment>
<dbReference type="InterPro" id="IPR051266">
    <property type="entry name" value="CLCR"/>
</dbReference>
<feature type="chain" id="PRO_5018053273" evidence="3">
    <location>
        <begin position="25"/>
        <end position="498"/>
    </location>
</feature>
<evidence type="ECO:0000256" key="2">
    <source>
        <dbReference type="SAM" id="Phobius"/>
    </source>
</evidence>
<dbReference type="Pfam" id="PF13768">
    <property type="entry name" value="VWA_3"/>
    <property type="match status" value="1"/>
</dbReference>
<evidence type="ECO:0000313" key="6">
    <source>
        <dbReference type="Proteomes" id="UP000265509"/>
    </source>
</evidence>
<evidence type="ECO:0000313" key="5">
    <source>
        <dbReference type="EMBL" id="RLQ22925.1"/>
    </source>
</evidence>
<dbReference type="PANTHER" id="PTHR10579">
    <property type="entry name" value="CALCIUM-ACTIVATED CHLORIDE CHANNEL REGULATOR"/>
    <property type="match status" value="1"/>
</dbReference>
<evidence type="ECO:0000259" key="4">
    <source>
        <dbReference type="PROSITE" id="PS50234"/>
    </source>
</evidence>
<feature type="compositionally biased region" description="Basic and acidic residues" evidence="1">
    <location>
        <begin position="469"/>
        <end position="479"/>
    </location>
</feature>
<dbReference type="RefSeq" id="WP_117953231.1">
    <property type="nucleotide sequence ID" value="NZ_QRAN01000004.1"/>
</dbReference>
<name>A0A3L7E208_9GAMM</name>
<dbReference type="Gene3D" id="3.40.50.410">
    <property type="entry name" value="von Willebrand factor, type A domain"/>
    <property type="match status" value="1"/>
</dbReference>
<dbReference type="InterPro" id="IPR002035">
    <property type="entry name" value="VWF_A"/>
</dbReference>
<dbReference type="PANTHER" id="PTHR10579:SF43">
    <property type="entry name" value="ZINC FINGER (C3HC4-TYPE RING FINGER) FAMILY PROTEIN"/>
    <property type="match status" value="1"/>
</dbReference>
<keyword evidence="2" id="KW-0812">Transmembrane</keyword>
<accession>A0A3L7E208</accession>
<feature type="transmembrane region" description="Helical" evidence="2">
    <location>
        <begin position="434"/>
        <end position="452"/>
    </location>
</feature>
<sequence length="498" mass="53364">MSLAARTCLAFALLASVLLSPVLAEPGPVSDLRLLVDVSANMQRLDPENRRSRALQMMVRLLPAGSRASIWVFDDTVRALVPAGSVDEQWREQAIGALAGLEQGGERSNIPAALAAATADLDGLGPGYSSSVLLLTAGGVNVADSPMVNVSAARKLLGELAVELGDKGVPVHTIALSREADSQLLRSLAQQTGGTSVQAEDATEWGSIFLNTLEMVMPATRLPVFGREFSIDPGVTGFVVLAQRPRMVGKLQLLAPDGTLFSAGDNPGDIHWFRNEHISMARVTSPAAGSWRLRYPDKSTARVYVDSDIELRVGPLPHFITAGEEALVSLTLVADGTRVTDPQVLARYAVFLELTTPGGETERYRPGAADGDGLLTVGTGPLNDPGRYRLLARLEGDGIAREIPVYVTVNMAAQQPTLVTRGEALLEDDFKAPLFWLTGIVTSILVLVWYLLRRRKQRKLALWQKRARDLGKSGKHDFLSADPAQSGEPPGQGTGSLD</sequence>
<dbReference type="OrthoDB" id="798937at2"/>
<feature type="domain" description="VWFA" evidence="4">
    <location>
        <begin position="31"/>
        <end position="213"/>
    </location>
</feature>
<feature type="region of interest" description="Disordered" evidence="1">
    <location>
        <begin position="469"/>
        <end position="498"/>
    </location>
</feature>
<keyword evidence="2" id="KW-0472">Membrane</keyword>
<dbReference type="PROSITE" id="PS50234">
    <property type="entry name" value="VWFA"/>
    <property type="match status" value="1"/>
</dbReference>
<proteinExistence type="predicted"/>
<keyword evidence="2" id="KW-1133">Transmembrane helix</keyword>
<dbReference type="AlphaFoldDB" id="A0A3L7E208"/>
<protein>
    <submittedName>
        <fullName evidence="5">VWA domain-containing protein</fullName>
    </submittedName>
</protein>